<dbReference type="PANTHER" id="PTHR11487">
    <property type="entry name" value="THIOESTERASE"/>
    <property type="match status" value="1"/>
</dbReference>
<dbReference type="InterPro" id="IPR029058">
    <property type="entry name" value="AB_hydrolase_fold"/>
</dbReference>
<comment type="similarity">
    <text evidence="1">Belongs to the thioesterase family.</text>
</comment>
<evidence type="ECO:0000313" key="4">
    <source>
        <dbReference type="Proteomes" id="UP000256763"/>
    </source>
</evidence>
<organism evidence="3 4">
    <name type="scientific">Alkalilimnicola ehrlichii</name>
    <dbReference type="NCBI Taxonomy" id="351052"/>
    <lineage>
        <taxon>Bacteria</taxon>
        <taxon>Pseudomonadati</taxon>
        <taxon>Pseudomonadota</taxon>
        <taxon>Gammaproteobacteria</taxon>
        <taxon>Chromatiales</taxon>
        <taxon>Ectothiorhodospiraceae</taxon>
        <taxon>Alkalilimnicola</taxon>
    </lineage>
</organism>
<name>A0A3E0WZM1_9GAMM</name>
<feature type="domain" description="Thioesterase" evidence="2">
    <location>
        <begin position="21"/>
        <end position="91"/>
    </location>
</feature>
<keyword evidence="4" id="KW-1185">Reference proteome</keyword>
<dbReference type="InterPro" id="IPR001031">
    <property type="entry name" value="Thioesterase"/>
</dbReference>
<dbReference type="GO" id="GO:0008610">
    <property type="term" value="P:lipid biosynthetic process"/>
    <property type="evidence" value="ECO:0007669"/>
    <property type="project" value="TreeGrafter"/>
</dbReference>
<dbReference type="SUPFAM" id="SSF53474">
    <property type="entry name" value="alpha/beta-Hydrolases"/>
    <property type="match status" value="1"/>
</dbReference>
<accession>A0A3E0WZM1</accession>
<protein>
    <recommendedName>
        <fullName evidence="2">Thioesterase domain-containing protein</fullName>
    </recommendedName>
</protein>
<comment type="caution">
    <text evidence="3">The sequence shown here is derived from an EMBL/GenBank/DDBJ whole genome shotgun (WGS) entry which is preliminary data.</text>
</comment>
<evidence type="ECO:0000256" key="1">
    <source>
        <dbReference type="ARBA" id="ARBA00007169"/>
    </source>
</evidence>
<dbReference type="PANTHER" id="PTHR11487:SF0">
    <property type="entry name" value="S-ACYL FATTY ACID SYNTHASE THIOESTERASE, MEDIUM CHAIN"/>
    <property type="match status" value="1"/>
</dbReference>
<gene>
    <name evidence="3" type="ORF">CAL65_04085</name>
</gene>
<dbReference type="EMBL" id="NFZW01000003">
    <property type="protein sequence ID" value="RFA38537.1"/>
    <property type="molecule type" value="Genomic_DNA"/>
</dbReference>
<dbReference type="Gene3D" id="3.40.50.1820">
    <property type="entry name" value="alpha/beta hydrolase"/>
    <property type="match status" value="1"/>
</dbReference>
<dbReference type="OrthoDB" id="8480037at2"/>
<evidence type="ECO:0000259" key="2">
    <source>
        <dbReference type="Pfam" id="PF00975"/>
    </source>
</evidence>
<evidence type="ECO:0000313" key="3">
    <source>
        <dbReference type="EMBL" id="RFA38537.1"/>
    </source>
</evidence>
<reference evidence="4" key="1">
    <citation type="submission" date="2017-05" db="EMBL/GenBank/DDBJ databases">
        <authorList>
            <person name="Sharma S."/>
            <person name="Sidhu C."/>
            <person name="Pinnaka A.K."/>
        </authorList>
    </citation>
    <scope>NUCLEOTIDE SEQUENCE [LARGE SCALE GENOMIC DNA]</scope>
    <source>
        <strain evidence="4">AK93</strain>
    </source>
</reference>
<dbReference type="AlphaFoldDB" id="A0A3E0WZM1"/>
<proteinExistence type="inferred from homology"/>
<sequence>MSFNNNPWLVRENPTKQAASRLFCFAYAGGNSRVFADWQAHLGPKVEVIAVELPGRGRRFAETPIGDLKTLVGLLVEAVLPLLDRPFYFLGIAMAH</sequence>
<dbReference type="Pfam" id="PF00975">
    <property type="entry name" value="Thioesterase"/>
    <property type="match status" value="1"/>
</dbReference>
<dbReference type="Proteomes" id="UP000256763">
    <property type="component" value="Unassembled WGS sequence"/>
</dbReference>
<dbReference type="InterPro" id="IPR012223">
    <property type="entry name" value="TEII"/>
</dbReference>